<accession>A0A174R3M6</accession>
<evidence type="ECO:0000313" key="2">
    <source>
        <dbReference type="Proteomes" id="UP000095712"/>
    </source>
</evidence>
<dbReference type="EMBL" id="CZAW01000032">
    <property type="protein sequence ID" value="CUP77768.1"/>
    <property type="molecule type" value="Genomic_DNA"/>
</dbReference>
<proteinExistence type="predicted"/>
<name>A0A174R3M6_9FIRM</name>
<protein>
    <submittedName>
        <fullName evidence="1">Uncharacterized protein</fullName>
    </submittedName>
</protein>
<dbReference type="AlphaFoldDB" id="A0A174R3M6"/>
<dbReference type="Proteomes" id="UP000095712">
    <property type="component" value="Unassembled WGS sequence"/>
</dbReference>
<gene>
    <name evidence="1" type="ORF">ERS852523_02774</name>
</gene>
<sequence>MRKEKHAPPFFRATSGVARFGKQFECGHTRNFCRAEGPAKMLVGELPKPAELLDKVSRSPGASACCLRPGAIAPGPYFHARPYGRAGDRYLP</sequence>
<reference evidence="1 2" key="1">
    <citation type="submission" date="2015-09" db="EMBL/GenBank/DDBJ databases">
        <authorList>
            <consortium name="Pathogen Informatics"/>
        </authorList>
    </citation>
    <scope>NUCLEOTIDE SEQUENCE [LARGE SCALE GENOMIC DNA]</scope>
    <source>
        <strain evidence="1 2">2789STDY5834911</strain>
    </source>
</reference>
<organism evidence="1 2">
    <name type="scientific">Blautia wexlerae</name>
    <dbReference type="NCBI Taxonomy" id="418240"/>
    <lineage>
        <taxon>Bacteria</taxon>
        <taxon>Bacillati</taxon>
        <taxon>Bacillota</taxon>
        <taxon>Clostridia</taxon>
        <taxon>Lachnospirales</taxon>
        <taxon>Lachnospiraceae</taxon>
        <taxon>Blautia</taxon>
    </lineage>
</organism>
<evidence type="ECO:0000313" key="1">
    <source>
        <dbReference type="EMBL" id="CUP77768.1"/>
    </source>
</evidence>